<dbReference type="AlphaFoldDB" id="A0A0J1JN75"/>
<keyword evidence="1" id="KW-0812">Transmembrane</keyword>
<dbReference type="EMBL" id="LDOT01000027">
    <property type="protein sequence ID" value="KLV03687.1"/>
    <property type="molecule type" value="Genomic_DNA"/>
</dbReference>
<evidence type="ECO:0000313" key="3">
    <source>
        <dbReference type="Proteomes" id="UP000036097"/>
    </source>
</evidence>
<accession>A0A0J1JN75</accession>
<sequence>MTNFAHYQLTVSQVNRVMLQEIATPWQVRYDPTSTTTGMQALMLVSPRGTICQRLTLPAEYAQQHWPDQASVSAIVVDYLVRGVSRVAPLRQSAFRNNFSQWLESGLQQLQAISTSIDYLLEMMRNTEYPFPSQVNIEGRYLPCWAWGEEGGETLVSVIDRRTGQFGQIRKVNAEQMIDREKWLGAQVIDSVEESLETVHYYVDELIESQRQPVRLDEPSLGDVLRNPCAANLSSTFSVALTLAVVAGFFIAFKWLLGF</sequence>
<name>A0A0J1JN75_9GAMM</name>
<reference evidence="2 3" key="1">
    <citation type="submission" date="2015-05" db="EMBL/GenBank/DDBJ databases">
        <title>Photobacterium galathea sp. nov.</title>
        <authorList>
            <person name="Machado H."/>
            <person name="Gram L."/>
        </authorList>
    </citation>
    <scope>NUCLEOTIDE SEQUENCE [LARGE SCALE GENOMIC DNA]</scope>
    <source>
        <strain evidence="2 3">CGMCC 1.12159</strain>
    </source>
</reference>
<dbReference type="Proteomes" id="UP000036097">
    <property type="component" value="Unassembled WGS sequence"/>
</dbReference>
<gene>
    <name evidence="2" type="ORF">ABT56_17875</name>
</gene>
<protein>
    <submittedName>
        <fullName evidence="2">Uncharacterized protein</fullName>
    </submittedName>
</protein>
<proteinExistence type="predicted"/>
<keyword evidence="1" id="KW-0472">Membrane</keyword>
<dbReference type="STRING" id="1195763.ABT56_17875"/>
<dbReference type="RefSeq" id="WP_047880273.1">
    <property type="nucleotide sequence ID" value="NZ_LDOT01000027.1"/>
</dbReference>
<dbReference type="OrthoDB" id="5827570at2"/>
<feature type="transmembrane region" description="Helical" evidence="1">
    <location>
        <begin position="237"/>
        <end position="257"/>
    </location>
</feature>
<evidence type="ECO:0000313" key="2">
    <source>
        <dbReference type="EMBL" id="KLV03687.1"/>
    </source>
</evidence>
<comment type="caution">
    <text evidence="2">The sequence shown here is derived from an EMBL/GenBank/DDBJ whole genome shotgun (WGS) entry which is preliminary data.</text>
</comment>
<evidence type="ECO:0000256" key="1">
    <source>
        <dbReference type="SAM" id="Phobius"/>
    </source>
</evidence>
<organism evidence="2 3">
    <name type="scientific">Photobacterium aquae</name>
    <dbReference type="NCBI Taxonomy" id="1195763"/>
    <lineage>
        <taxon>Bacteria</taxon>
        <taxon>Pseudomonadati</taxon>
        <taxon>Pseudomonadota</taxon>
        <taxon>Gammaproteobacteria</taxon>
        <taxon>Vibrionales</taxon>
        <taxon>Vibrionaceae</taxon>
        <taxon>Photobacterium</taxon>
    </lineage>
</organism>
<keyword evidence="3" id="KW-1185">Reference proteome</keyword>
<dbReference type="PATRIC" id="fig|1195763.3.peg.3819"/>
<keyword evidence="1" id="KW-1133">Transmembrane helix</keyword>